<dbReference type="Proteomes" id="UP001182303">
    <property type="component" value="Unassembled WGS sequence"/>
</dbReference>
<comment type="caution">
    <text evidence="3">The sequence shown here is derived from an EMBL/GenBank/DDBJ whole genome shotgun (WGS) entry which is preliminary data.</text>
</comment>
<evidence type="ECO:0000256" key="1">
    <source>
        <dbReference type="SAM" id="MobiDB-lite"/>
    </source>
</evidence>
<sequence>MIKLKKLNMHKFIFIINLLILPIIILFNINLNNKNTLIKEDKNSLLIKVEDSNNTKNIDCSSILEKLSEKPYVSVKSIENENNNIYVKLKHCGNKEELKDFLNSVNSSKYFRSIKNLSINNTKTENNIDENNDNKESSINDNEEKQVDITLEYSKNLN</sequence>
<dbReference type="EMBL" id="JARUIS010000003">
    <property type="protein sequence ID" value="MDS1002535.1"/>
    <property type="molecule type" value="Genomic_DNA"/>
</dbReference>
<gene>
    <name evidence="3" type="ORF">P9J83_03335</name>
</gene>
<reference evidence="3" key="1">
    <citation type="submission" date="2023-04" db="EMBL/GenBank/DDBJ databases">
        <title>Assessment of the microbiological origin of a defect in Grana Padano cheese.</title>
        <authorList>
            <person name="Zago M."/>
            <person name="Rossetti L."/>
            <person name="Bonvini B."/>
            <person name="Carminati D."/>
            <person name="Giraffa G."/>
        </authorList>
    </citation>
    <scope>NUCLEOTIDE SEQUENCE</scope>
    <source>
        <strain evidence="3">4990</strain>
    </source>
</reference>
<dbReference type="AlphaFoldDB" id="A0AAE4FHT0"/>
<feature type="region of interest" description="Disordered" evidence="1">
    <location>
        <begin position="124"/>
        <end position="145"/>
    </location>
</feature>
<feature type="compositionally biased region" description="Basic and acidic residues" evidence="1">
    <location>
        <begin position="132"/>
        <end position="145"/>
    </location>
</feature>
<keyword evidence="2" id="KW-0472">Membrane</keyword>
<proteinExistence type="predicted"/>
<evidence type="ECO:0000313" key="3">
    <source>
        <dbReference type="EMBL" id="MDS1002535.1"/>
    </source>
</evidence>
<feature type="transmembrane region" description="Helical" evidence="2">
    <location>
        <begin position="12"/>
        <end position="31"/>
    </location>
</feature>
<protein>
    <submittedName>
        <fullName evidence="3">Uncharacterized protein</fullName>
    </submittedName>
</protein>
<organism evidence="3 4">
    <name type="scientific">Clostridium sporogenes</name>
    <dbReference type="NCBI Taxonomy" id="1509"/>
    <lineage>
        <taxon>Bacteria</taxon>
        <taxon>Bacillati</taxon>
        <taxon>Bacillota</taxon>
        <taxon>Clostridia</taxon>
        <taxon>Eubacteriales</taxon>
        <taxon>Clostridiaceae</taxon>
        <taxon>Clostridium</taxon>
    </lineage>
</organism>
<evidence type="ECO:0000256" key="2">
    <source>
        <dbReference type="SAM" id="Phobius"/>
    </source>
</evidence>
<evidence type="ECO:0000313" key="4">
    <source>
        <dbReference type="Proteomes" id="UP001182303"/>
    </source>
</evidence>
<accession>A0AAE4FHT0</accession>
<keyword evidence="2" id="KW-1133">Transmembrane helix</keyword>
<keyword evidence="2" id="KW-0812">Transmembrane</keyword>
<name>A0AAE4FHT0_CLOSG</name>